<organism evidence="2 3">
    <name type="scientific">Galleria mellonella</name>
    <name type="common">Greater wax moth</name>
    <dbReference type="NCBI Taxonomy" id="7137"/>
    <lineage>
        <taxon>Eukaryota</taxon>
        <taxon>Metazoa</taxon>
        <taxon>Ecdysozoa</taxon>
        <taxon>Arthropoda</taxon>
        <taxon>Hexapoda</taxon>
        <taxon>Insecta</taxon>
        <taxon>Pterygota</taxon>
        <taxon>Neoptera</taxon>
        <taxon>Endopterygota</taxon>
        <taxon>Lepidoptera</taxon>
        <taxon>Glossata</taxon>
        <taxon>Ditrysia</taxon>
        <taxon>Pyraloidea</taxon>
        <taxon>Pyralidae</taxon>
        <taxon>Galleriinae</taxon>
        <taxon>Galleria</taxon>
    </lineage>
</organism>
<evidence type="ECO:0000313" key="2">
    <source>
        <dbReference type="Proteomes" id="UP001652740"/>
    </source>
</evidence>
<proteinExistence type="predicted"/>
<name>A0A6J1WTI4_GALME</name>
<dbReference type="Proteomes" id="UP001652740">
    <property type="component" value="Unplaced"/>
</dbReference>
<keyword evidence="2" id="KW-1185">Reference proteome</keyword>
<dbReference type="OrthoDB" id="7314768at2759"/>
<evidence type="ECO:0000256" key="1">
    <source>
        <dbReference type="SAM" id="SignalP"/>
    </source>
</evidence>
<feature type="signal peptide" evidence="1">
    <location>
        <begin position="1"/>
        <end position="20"/>
    </location>
</feature>
<accession>A0A6J1WTI4</accession>
<keyword evidence="1" id="KW-0732">Signal</keyword>
<dbReference type="InParanoid" id="A0A6J1WTI4"/>
<protein>
    <submittedName>
        <fullName evidence="3">Uncharacterized protein LOC113518437</fullName>
    </submittedName>
</protein>
<dbReference type="GeneID" id="113518437"/>
<dbReference type="RefSeq" id="XP_026759157.1">
    <property type="nucleotide sequence ID" value="XM_026903356.2"/>
</dbReference>
<dbReference type="AlphaFoldDB" id="A0A6J1WTI4"/>
<gene>
    <name evidence="3" type="primary">LOC113518437</name>
</gene>
<sequence length="174" mass="18560">MNSFLEVFFLFTLTFYITSANPIVIKGSSPSGDAIIAISSSDPEVEKFLRFGFSSELGTNQDSIVTSSVEDIGQKSVTVGSLGQQSETGTGRSFVSTSSFNPFLLPLFFMPLNFEGIGLGDFGSLNNDRLKGVESFIEPNLGGTGEIKAVAAISDNGRVYGNIKTVTFDNKGIK</sequence>
<reference evidence="3" key="1">
    <citation type="submission" date="2025-08" db="UniProtKB">
        <authorList>
            <consortium name="RefSeq"/>
        </authorList>
    </citation>
    <scope>IDENTIFICATION</scope>
    <source>
        <tissue evidence="3">Whole larvae</tissue>
    </source>
</reference>
<evidence type="ECO:0000313" key="3">
    <source>
        <dbReference type="RefSeq" id="XP_026759157.1"/>
    </source>
</evidence>
<feature type="chain" id="PRO_5026759377" evidence="1">
    <location>
        <begin position="21"/>
        <end position="174"/>
    </location>
</feature>
<dbReference type="KEGG" id="gmw:113518437"/>